<evidence type="ECO:0000313" key="2">
    <source>
        <dbReference type="Proteomes" id="UP000660611"/>
    </source>
</evidence>
<reference evidence="1" key="1">
    <citation type="submission" date="2021-01" db="EMBL/GenBank/DDBJ databases">
        <title>Whole genome shotgun sequence of Dactylosporangium siamense NBRC 106093.</title>
        <authorList>
            <person name="Komaki H."/>
            <person name="Tamura T."/>
        </authorList>
    </citation>
    <scope>NUCLEOTIDE SEQUENCE</scope>
    <source>
        <strain evidence="1">NBRC 106093</strain>
    </source>
</reference>
<proteinExistence type="predicted"/>
<sequence>MARGLTTVAGGSGAVGWPAIDGTPVLRSPLLGVGASTSGPGRGSATMGVRTDGATSSEALPAATTIKVGTEVRATSRAEISSGRRFVDSMRWVRTSESNVGAPVCGGMQNEALRTNCHAPDEDLPVLEGFSDLGTPWNPDSMVSIDTPSAMLDTHRQRGCSVRIPCD</sequence>
<dbReference type="AlphaFoldDB" id="A0A919UEK4"/>
<accession>A0A919UEK4</accession>
<keyword evidence="2" id="KW-1185">Reference proteome</keyword>
<dbReference type="Proteomes" id="UP000660611">
    <property type="component" value="Unassembled WGS sequence"/>
</dbReference>
<name>A0A919UEK4_9ACTN</name>
<comment type="caution">
    <text evidence="1">The sequence shown here is derived from an EMBL/GenBank/DDBJ whole genome shotgun (WGS) entry which is preliminary data.</text>
</comment>
<protein>
    <submittedName>
        <fullName evidence="1">Uncharacterized protein</fullName>
    </submittedName>
</protein>
<gene>
    <name evidence="1" type="ORF">Dsi01nite_057540</name>
</gene>
<organism evidence="1 2">
    <name type="scientific">Dactylosporangium siamense</name>
    <dbReference type="NCBI Taxonomy" id="685454"/>
    <lineage>
        <taxon>Bacteria</taxon>
        <taxon>Bacillati</taxon>
        <taxon>Actinomycetota</taxon>
        <taxon>Actinomycetes</taxon>
        <taxon>Micromonosporales</taxon>
        <taxon>Micromonosporaceae</taxon>
        <taxon>Dactylosporangium</taxon>
    </lineage>
</organism>
<dbReference type="EMBL" id="BONQ01000085">
    <property type="protein sequence ID" value="GIG47713.1"/>
    <property type="molecule type" value="Genomic_DNA"/>
</dbReference>
<evidence type="ECO:0000313" key="1">
    <source>
        <dbReference type="EMBL" id="GIG47713.1"/>
    </source>
</evidence>